<dbReference type="Gene3D" id="1.20.5.620">
    <property type="entry name" value="F1F0 ATP synthase subunit B, membrane domain"/>
    <property type="match status" value="1"/>
</dbReference>
<dbReference type="NCBIfam" id="NF005606">
    <property type="entry name" value="PRK07352.1"/>
    <property type="match status" value="1"/>
</dbReference>
<evidence type="ECO:0000256" key="2">
    <source>
        <dbReference type="ARBA" id="ARBA00022547"/>
    </source>
</evidence>
<keyword evidence="1 11" id="KW-0813">Transport</keyword>
<evidence type="ECO:0000256" key="8">
    <source>
        <dbReference type="ARBA" id="ARBA00023310"/>
    </source>
</evidence>
<dbReference type="AlphaFoldDB" id="A0A8J6XB63"/>
<dbReference type="GO" id="GO:0012505">
    <property type="term" value="C:endomembrane system"/>
    <property type="evidence" value="ECO:0007669"/>
    <property type="project" value="UniProtKB-SubCell"/>
</dbReference>
<keyword evidence="8 11" id="KW-0066">ATP synthesis</keyword>
<evidence type="ECO:0000256" key="12">
    <source>
        <dbReference type="RuleBase" id="RU003848"/>
    </source>
</evidence>
<comment type="function">
    <text evidence="11">Component of the F(0) channel, it forms part of the peripheral stalk, linking F(1) to F(0).</text>
</comment>
<evidence type="ECO:0000256" key="13">
    <source>
        <dbReference type="SAM" id="Coils"/>
    </source>
</evidence>
<dbReference type="Proteomes" id="UP000629098">
    <property type="component" value="Unassembled WGS sequence"/>
</dbReference>
<name>A0A8J6XB63_9CYAN</name>
<evidence type="ECO:0000256" key="5">
    <source>
        <dbReference type="ARBA" id="ARBA00022989"/>
    </source>
</evidence>
<evidence type="ECO:0000256" key="11">
    <source>
        <dbReference type="HAMAP-Rule" id="MF_01398"/>
    </source>
</evidence>
<accession>A0A8J6XB63</accession>
<keyword evidence="6 11" id="KW-0406">Ion transport</keyword>
<comment type="similarity">
    <text evidence="11 12">Belongs to the ATPase B chain family.</text>
</comment>
<evidence type="ECO:0000256" key="4">
    <source>
        <dbReference type="ARBA" id="ARBA00022781"/>
    </source>
</evidence>
<dbReference type="HAMAP" id="MF_01398">
    <property type="entry name" value="ATP_synth_b_bprime"/>
    <property type="match status" value="1"/>
</dbReference>
<evidence type="ECO:0000256" key="6">
    <source>
        <dbReference type="ARBA" id="ARBA00023065"/>
    </source>
</evidence>
<evidence type="ECO:0000256" key="7">
    <source>
        <dbReference type="ARBA" id="ARBA00023136"/>
    </source>
</evidence>
<keyword evidence="3 11" id="KW-0812">Transmembrane</keyword>
<evidence type="ECO:0000313" key="14">
    <source>
        <dbReference type="EMBL" id="MBD2771845.1"/>
    </source>
</evidence>
<reference evidence="14" key="1">
    <citation type="submission" date="2020-09" db="EMBL/GenBank/DDBJ databases">
        <title>Iningainema tapete sp. nov. (Scytonemataceae, Cyanobacteria) from greenhouses in central Florida (USA) produces two types of nodularin with biosynthetic potential for microcystin-LR and anabaenopeptins.</title>
        <authorList>
            <person name="Berthold D.E."/>
            <person name="Lefler F.W."/>
            <person name="Huang I.-S."/>
            <person name="Abdulla H."/>
            <person name="Zimba P.V."/>
            <person name="Laughinghouse H.D. IV."/>
        </authorList>
    </citation>
    <scope>NUCLEOTIDE SEQUENCE</scope>
    <source>
        <strain evidence="14">BLCCT55</strain>
    </source>
</reference>
<feature type="coiled-coil region" evidence="13">
    <location>
        <begin position="64"/>
        <end position="116"/>
    </location>
</feature>
<comment type="subunit">
    <text evidence="11">F-type ATPases have 2 components, F(1) - the catalytic core - and F(0) - the membrane proton channel. F(1) has five subunits: alpha(3), beta(3), gamma(1), delta(1), epsilon(1). F(0) has four main subunits: a(1), b(1), b'(1) and c(10-14). The alpha and beta chains form an alternating ring which encloses part of the gamma chain. F(1) is attached to F(0) by a central stalk formed by the gamma and epsilon chains, while a peripheral stalk is formed by the delta, b and b' chains.</text>
</comment>
<protein>
    <recommendedName>
        <fullName evidence="11">ATP synthase subunit b</fullName>
    </recommendedName>
    <alternativeName>
        <fullName evidence="11">ATP synthase F(0) sector subunit b</fullName>
    </alternativeName>
    <alternativeName>
        <fullName evidence="11">ATPase subunit I</fullName>
    </alternativeName>
    <alternativeName>
        <fullName evidence="11">F-type ATPase subunit b</fullName>
        <shortName evidence="11">F-ATPase subunit b</shortName>
    </alternativeName>
</protein>
<keyword evidence="5 11" id="KW-1133">Transmembrane helix</keyword>
<dbReference type="PANTHER" id="PTHR34264">
    <property type="entry name" value="ATP SYNTHASE SUBUNIT B, CHLOROPLASTIC"/>
    <property type="match status" value="1"/>
</dbReference>
<comment type="subcellular location">
    <subcellularLocation>
        <location evidence="11">Cellular thylakoid membrane</location>
        <topology evidence="11">Single-pass membrane protein</topology>
    </subcellularLocation>
    <subcellularLocation>
        <location evidence="10">Endomembrane system</location>
        <topology evidence="10">Single-pass membrane protein</topology>
    </subcellularLocation>
</comment>
<dbReference type="InterPro" id="IPR002146">
    <property type="entry name" value="ATP_synth_b/b'su_bac/chlpt"/>
</dbReference>
<dbReference type="CDD" id="cd06503">
    <property type="entry name" value="ATP-synt_Fo_b"/>
    <property type="match status" value="1"/>
</dbReference>
<proteinExistence type="inferred from homology"/>
<dbReference type="Pfam" id="PF00430">
    <property type="entry name" value="ATP-synt_B"/>
    <property type="match status" value="1"/>
</dbReference>
<keyword evidence="11" id="KW-0793">Thylakoid</keyword>
<evidence type="ECO:0000313" key="15">
    <source>
        <dbReference type="Proteomes" id="UP000629098"/>
    </source>
</evidence>
<dbReference type="RefSeq" id="WP_190826138.1">
    <property type="nucleotide sequence ID" value="NZ_CAWPPI010000029.1"/>
</dbReference>
<dbReference type="PANTHER" id="PTHR34264:SF3">
    <property type="entry name" value="ATP SYNTHASE SUBUNIT B, CHLOROPLASTIC"/>
    <property type="match status" value="1"/>
</dbReference>
<comment type="caution">
    <text evidence="14">The sequence shown here is derived from an EMBL/GenBank/DDBJ whole genome shotgun (WGS) entry which is preliminary data.</text>
</comment>
<keyword evidence="7 11" id="KW-0472">Membrane</keyword>
<dbReference type="EMBL" id="JACXAE010000029">
    <property type="protein sequence ID" value="MBD2771845.1"/>
    <property type="molecule type" value="Genomic_DNA"/>
</dbReference>
<dbReference type="GO" id="GO:0031676">
    <property type="term" value="C:plasma membrane-derived thylakoid membrane"/>
    <property type="evidence" value="ECO:0007669"/>
    <property type="project" value="UniProtKB-SubCell"/>
</dbReference>
<evidence type="ECO:0000256" key="3">
    <source>
        <dbReference type="ARBA" id="ARBA00022692"/>
    </source>
</evidence>
<gene>
    <name evidence="11" type="primary">atpF</name>
    <name evidence="14" type="ORF">ICL16_07000</name>
</gene>
<keyword evidence="13" id="KW-0175">Coiled coil</keyword>
<dbReference type="GO" id="GO:0045259">
    <property type="term" value="C:proton-transporting ATP synthase complex"/>
    <property type="evidence" value="ECO:0007669"/>
    <property type="project" value="UniProtKB-KW"/>
</dbReference>
<sequence>MGTFLLLMAQASAVGGELAETAGHGGFGVNTNILETNLINLAIIISVLLIFGRKVLGTTLQERRVKIETAIKSAEQRLKQAQENLADQQRKLAQAQAEAEKIKKAAEENAVKAREAILAQTTADIERMRETAVADLNSEREKAIAQLRQRVVAMALQKVESELDRGIGDDAQHTLVDRSIALLGGRG</sequence>
<dbReference type="GO" id="GO:0046933">
    <property type="term" value="F:proton-transporting ATP synthase activity, rotational mechanism"/>
    <property type="evidence" value="ECO:0007669"/>
    <property type="project" value="UniProtKB-UniRule"/>
</dbReference>
<keyword evidence="4 11" id="KW-0375">Hydrogen ion transport</keyword>
<keyword evidence="15" id="KW-1185">Reference proteome</keyword>
<evidence type="ECO:0000256" key="9">
    <source>
        <dbReference type="ARBA" id="ARBA00025198"/>
    </source>
</evidence>
<evidence type="ECO:0000256" key="1">
    <source>
        <dbReference type="ARBA" id="ARBA00022448"/>
    </source>
</evidence>
<keyword evidence="2 11" id="KW-0138">CF(0)</keyword>
<evidence type="ECO:0000256" key="10">
    <source>
        <dbReference type="ARBA" id="ARBA00037847"/>
    </source>
</evidence>
<comment type="function">
    <text evidence="9 11">F(1)F(0) ATP synthase produces ATP from ADP in the presence of a proton or sodium gradient. F-type ATPases consist of two structural domains, F(1) containing the extramembraneous catalytic core and F(0) containing the membrane proton channel, linked together by a central stalk and a peripheral stalk. During catalysis, ATP synthesis in the catalytic domain of F(1) is coupled via a rotary mechanism of the central stalk subunits to proton translocation.</text>
</comment>
<organism evidence="14 15">
    <name type="scientific">Iningainema tapete BLCC-T55</name>
    <dbReference type="NCBI Taxonomy" id="2748662"/>
    <lineage>
        <taxon>Bacteria</taxon>
        <taxon>Bacillati</taxon>
        <taxon>Cyanobacteriota</taxon>
        <taxon>Cyanophyceae</taxon>
        <taxon>Nostocales</taxon>
        <taxon>Scytonemataceae</taxon>
        <taxon>Iningainema tapete</taxon>
    </lineage>
</organism>